<dbReference type="Gramene" id="Bo00900s070.1">
    <property type="protein sequence ID" value="Bo00900s070.1"/>
    <property type="gene ID" value="Bo00900s070"/>
</dbReference>
<organism evidence="2 3">
    <name type="scientific">Brassica oleracea var. oleracea</name>
    <dbReference type="NCBI Taxonomy" id="109376"/>
    <lineage>
        <taxon>Eukaryota</taxon>
        <taxon>Viridiplantae</taxon>
        <taxon>Streptophyta</taxon>
        <taxon>Embryophyta</taxon>
        <taxon>Tracheophyta</taxon>
        <taxon>Spermatophyta</taxon>
        <taxon>Magnoliopsida</taxon>
        <taxon>eudicotyledons</taxon>
        <taxon>Gunneridae</taxon>
        <taxon>Pentapetalae</taxon>
        <taxon>rosids</taxon>
        <taxon>malvids</taxon>
        <taxon>Brassicales</taxon>
        <taxon>Brassicaceae</taxon>
        <taxon>Brassiceae</taxon>
        <taxon>Brassica</taxon>
    </lineage>
</organism>
<accession>A0A0D2ZS36</accession>
<keyword evidence="3" id="KW-1185">Reference proteome</keyword>
<dbReference type="Proteomes" id="UP000032141">
    <property type="component" value="Unassembled WGS sequence"/>
</dbReference>
<feature type="compositionally biased region" description="Basic and acidic residues" evidence="1">
    <location>
        <begin position="107"/>
        <end position="116"/>
    </location>
</feature>
<proteinExistence type="predicted"/>
<sequence length="116" mass="12906">MKKEKMRLHKPFQMMIHSHISYSHQTPASTSCKSFHRTPLRASNNIGEIRASRQTTTCYTRSELLFHVSGRVVAARMTSNSGSSDTRRASKRSKRPEDAGTSGAGGEDCHIRDGVN</sequence>
<name>A0A0D2ZS36_BRAOL</name>
<protein>
    <submittedName>
        <fullName evidence="2">Uncharacterized protein</fullName>
    </submittedName>
</protein>
<feature type="region of interest" description="Disordered" evidence="1">
    <location>
        <begin position="74"/>
        <end position="116"/>
    </location>
</feature>
<dbReference type="EnsemblPlants" id="Bo00900s070.1">
    <property type="protein sequence ID" value="Bo00900s070.1"/>
    <property type="gene ID" value="Bo00900s070"/>
</dbReference>
<dbReference type="PROSITE" id="PS51257">
    <property type="entry name" value="PROKAR_LIPOPROTEIN"/>
    <property type="match status" value="1"/>
</dbReference>
<dbReference type="AlphaFoldDB" id="A0A0D2ZS36"/>
<reference evidence="2" key="2">
    <citation type="submission" date="2015-06" db="UniProtKB">
        <authorList>
            <consortium name="EnsemblPlants"/>
        </authorList>
    </citation>
    <scope>IDENTIFICATION</scope>
</reference>
<dbReference type="HOGENOM" id="CLU_2100306_0_0_1"/>
<evidence type="ECO:0000313" key="3">
    <source>
        <dbReference type="Proteomes" id="UP000032141"/>
    </source>
</evidence>
<evidence type="ECO:0000256" key="1">
    <source>
        <dbReference type="SAM" id="MobiDB-lite"/>
    </source>
</evidence>
<reference evidence="2" key="1">
    <citation type="journal article" date="2014" name="Genome Biol.">
        <title>Transcriptome and methylome profiling reveals relics of genome dominance in the mesopolyploid Brassica oleracea.</title>
        <authorList>
            <person name="Parkin I.A."/>
            <person name="Koh C."/>
            <person name="Tang H."/>
            <person name="Robinson S.J."/>
            <person name="Kagale S."/>
            <person name="Clarke W.E."/>
            <person name="Town C.D."/>
            <person name="Nixon J."/>
            <person name="Krishnakumar V."/>
            <person name="Bidwell S.L."/>
            <person name="Denoeud F."/>
            <person name="Belcram H."/>
            <person name="Links M.G."/>
            <person name="Just J."/>
            <person name="Clarke C."/>
            <person name="Bender T."/>
            <person name="Huebert T."/>
            <person name="Mason A.S."/>
            <person name="Pires J.C."/>
            <person name="Barker G."/>
            <person name="Moore J."/>
            <person name="Walley P.G."/>
            <person name="Manoli S."/>
            <person name="Batley J."/>
            <person name="Edwards D."/>
            <person name="Nelson M.N."/>
            <person name="Wang X."/>
            <person name="Paterson A.H."/>
            <person name="King G."/>
            <person name="Bancroft I."/>
            <person name="Chalhoub B."/>
            <person name="Sharpe A.G."/>
        </authorList>
    </citation>
    <scope>NUCLEOTIDE SEQUENCE [LARGE SCALE GENOMIC DNA]</scope>
    <source>
        <strain evidence="2">cv. TO1000</strain>
    </source>
</reference>
<evidence type="ECO:0000313" key="2">
    <source>
        <dbReference type="EnsemblPlants" id="Bo00900s070.1"/>
    </source>
</evidence>